<sequence length="193" mass="21950">MDEVMEEYLGDGLVFETKLPLKCEVASEQSVVEGMPRAAARNERLLQCLIALDEHRKEVSEEDDDRVAELLRLEAKLDMLLELVSGLVQQKEDVEVPSGLRLGAMGMSWSGGEADLQVGQHAWISLAIDPRLPQSLKLPVLIKEIADHEEGRWITASFLEQGERFTDLLQKVIFRHHRRQVAQLRAEQKREDD</sequence>
<name>A0A1T2KW86_9GAMM</name>
<evidence type="ECO:0000313" key="3">
    <source>
        <dbReference type="Proteomes" id="UP000190896"/>
    </source>
</evidence>
<evidence type="ECO:0000313" key="2">
    <source>
        <dbReference type="EMBL" id="OOZ37006.1"/>
    </source>
</evidence>
<dbReference type="Proteomes" id="UP000190896">
    <property type="component" value="Unassembled WGS sequence"/>
</dbReference>
<keyword evidence="3" id="KW-1185">Reference proteome</keyword>
<dbReference type="Pfam" id="PF16823">
    <property type="entry name" value="tPilZ"/>
    <property type="match status" value="1"/>
</dbReference>
<gene>
    <name evidence="2" type="ORF">BOW51_04530</name>
</gene>
<organism evidence="2 3">
    <name type="scientific">Solemya velesiana gill symbiont</name>
    <dbReference type="NCBI Taxonomy" id="1918948"/>
    <lineage>
        <taxon>Bacteria</taxon>
        <taxon>Pseudomonadati</taxon>
        <taxon>Pseudomonadota</taxon>
        <taxon>Gammaproteobacteria</taxon>
        <taxon>sulfur-oxidizing symbionts</taxon>
    </lineage>
</organism>
<proteinExistence type="predicted"/>
<protein>
    <recommendedName>
        <fullName evidence="1">Cyclic di-GMP receptor atypical PilZ domain-containing protein</fullName>
    </recommendedName>
</protein>
<evidence type="ECO:0000259" key="1">
    <source>
        <dbReference type="Pfam" id="PF16823"/>
    </source>
</evidence>
<dbReference type="AlphaFoldDB" id="A0A1T2KW86"/>
<comment type="caution">
    <text evidence="2">The sequence shown here is derived from an EMBL/GenBank/DDBJ whole genome shotgun (WGS) entry which is preliminary data.</text>
</comment>
<dbReference type="InterPro" id="IPR031800">
    <property type="entry name" value="PilZ_atypical"/>
</dbReference>
<feature type="domain" description="Cyclic di-GMP receptor atypical PilZ" evidence="1">
    <location>
        <begin position="47"/>
        <end position="185"/>
    </location>
</feature>
<dbReference type="EMBL" id="MPRJ01000020">
    <property type="protein sequence ID" value="OOZ37006.1"/>
    <property type="molecule type" value="Genomic_DNA"/>
</dbReference>
<accession>A0A1T2KW86</accession>
<reference evidence="2 3" key="1">
    <citation type="submission" date="2016-11" db="EMBL/GenBank/DDBJ databases">
        <title>Mixed transmission modes and dynamic genome evolution in an obligate animal-bacterial symbiosis.</title>
        <authorList>
            <person name="Russell S.L."/>
            <person name="Corbett-Detig R.B."/>
            <person name="Cavanaugh C.M."/>
        </authorList>
    </citation>
    <scope>NUCLEOTIDE SEQUENCE [LARGE SCALE GENOMIC DNA]</scope>
    <source>
        <strain evidence="2">Se-Cadez</strain>
    </source>
</reference>